<reference evidence="1" key="1">
    <citation type="submission" date="2023-03" db="EMBL/GenBank/DDBJ databases">
        <authorList>
            <person name="Steffen K."/>
            <person name="Cardenas P."/>
        </authorList>
    </citation>
    <scope>NUCLEOTIDE SEQUENCE</scope>
</reference>
<keyword evidence="2" id="KW-1185">Reference proteome</keyword>
<organism evidence="1 2">
    <name type="scientific">Geodia barretti</name>
    <name type="common">Barrett's horny sponge</name>
    <dbReference type="NCBI Taxonomy" id="519541"/>
    <lineage>
        <taxon>Eukaryota</taxon>
        <taxon>Metazoa</taxon>
        <taxon>Porifera</taxon>
        <taxon>Demospongiae</taxon>
        <taxon>Heteroscleromorpha</taxon>
        <taxon>Tetractinellida</taxon>
        <taxon>Astrophorina</taxon>
        <taxon>Geodiidae</taxon>
        <taxon>Geodia</taxon>
    </lineage>
</organism>
<sequence>MKNLEAAGLQQVTSLQSLMQQQILSL</sequence>
<gene>
    <name evidence="1" type="ORF">GBAR_LOCUS4666</name>
</gene>
<proteinExistence type="predicted"/>
<protein>
    <submittedName>
        <fullName evidence="1">Uncharacterized protein</fullName>
    </submittedName>
</protein>
<dbReference type="EMBL" id="CASHTH010000682">
    <property type="protein sequence ID" value="CAI8006366.1"/>
    <property type="molecule type" value="Genomic_DNA"/>
</dbReference>
<evidence type="ECO:0000313" key="2">
    <source>
        <dbReference type="Proteomes" id="UP001174909"/>
    </source>
</evidence>
<accession>A0AA35R9L2</accession>
<evidence type="ECO:0000313" key="1">
    <source>
        <dbReference type="EMBL" id="CAI8006366.1"/>
    </source>
</evidence>
<dbReference type="AlphaFoldDB" id="A0AA35R9L2"/>
<comment type="caution">
    <text evidence="1">The sequence shown here is derived from an EMBL/GenBank/DDBJ whole genome shotgun (WGS) entry which is preliminary data.</text>
</comment>
<name>A0AA35R9L2_GEOBA</name>
<dbReference type="Proteomes" id="UP001174909">
    <property type="component" value="Unassembled WGS sequence"/>
</dbReference>